<accession>A0A225VSL6</accession>
<feature type="region of interest" description="Disordered" evidence="1">
    <location>
        <begin position="139"/>
        <end position="158"/>
    </location>
</feature>
<sequence length="313" mass="35905">MAPSDRPSIFSSTMHDQVDSSGYQMYLHPHQPFIRYEHRRSRIPSQGHVDRLPGVDTLLRRHNALQTREVISPIQNPVNERRWSDSTLECWTPPRLTENRAIPLSDAKWTPLTAALKTRSQLNFHPKRIEAVLDHQVEDDEVSPMRAPEPVQSRPKSSRYLREIDRRRILMRIAQGEKQSALAKEYHVSRAAICNLNKHRAEVLSRNHEHPLAKHPKRKMLSKAKRQDAMNNQRNPSPVKIEPNLTVGHLMIAIKNLFGLLEFDASALGLFLATTKTKKSVNEKDEGPEKLLSQESVASRELRKGSIHPDIKT</sequence>
<dbReference type="EMBL" id="NBNE01003513">
    <property type="protein sequence ID" value="OWZ07510.1"/>
    <property type="molecule type" value="Genomic_DNA"/>
</dbReference>
<feature type="compositionally biased region" description="Basic residues" evidence="1">
    <location>
        <begin position="213"/>
        <end position="224"/>
    </location>
</feature>
<feature type="compositionally biased region" description="Basic and acidic residues" evidence="1">
    <location>
        <begin position="298"/>
        <end position="313"/>
    </location>
</feature>
<evidence type="ECO:0000313" key="2">
    <source>
        <dbReference type="EMBL" id="OWZ07510.1"/>
    </source>
</evidence>
<feature type="region of interest" description="Disordered" evidence="1">
    <location>
        <begin position="208"/>
        <end position="240"/>
    </location>
</feature>
<protein>
    <recommendedName>
        <fullName evidence="4">HTH psq-type domain-containing protein</fullName>
    </recommendedName>
</protein>
<gene>
    <name evidence="2" type="ORF">PHMEG_00020092</name>
</gene>
<evidence type="ECO:0000313" key="3">
    <source>
        <dbReference type="Proteomes" id="UP000198211"/>
    </source>
</evidence>
<name>A0A225VSL6_9STRA</name>
<evidence type="ECO:0000256" key="1">
    <source>
        <dbReference type="SAM" id="MobiDB-lite"/>
    </source>
</evidence>
<dbReference type="AlphaFoldDB" id="A0A225VSL6"/>
<feature type="compositionally biased region" description="Basic and acidic residues" evidence="1">
    <location>
        <begin position="280"/>
        <end position="289"/>
    </location>
</feature>
<proteinExistence type="predicted"/>
<reference evidence="3" key="1">
    <citation type="submission" date="2017-03" db="EMBL/GenBank/DDBJ databases">
        <title>Phytopthora megakarya and P. palmivora, two closely related causual agents of cacao black pod achieved similar genome size and gene model numbers by different mechanisms.</title>
        <authorList>
            <person name="Ali S."/>
            <person name="Shao J."/>
            <person name="Larry D.J."/>
            <person name="Kronmiller B."/>
            <person name="Shen D."/>
            <person name="Strem M.D."/>
            <person name="Melnick R.L."/>
            <person name="Guiltinan M.J."/>
            <person name="Tyler B.M."/>
            <person name="Meinhardt L.W."/>
            <person name="Bailey B.A."/>
        </authorList>
    </citation>
    <scope>NUCLEOTIDE SEQUENCE [LARGE SCALE GENOMIC DNA]</scope>
    <source>
        <strain evidence="3">zdho120</strain>
    </source>
</reference>
<dbReference type="Proteomes" id="UP000198211">
    <property type="component" value="Unassembled WGS sequence"/>
</dbReference>
<keyword evidence="3" id="KW-1185">Reference proteome</keyword>
<comment type="caution">
    <text evidence="2">The sequence shown here is derived from an EMBL/GenBank/DDBJ whole genome shotgun (WGS) entry which is preliminary data.</text>
</comment>
<evidence type="ECO:0008006" key="4">
    <source>
        <dbReference type="Google" id="ProtNLM"/>
    </source>
</evidence>
<dbReference type="OrthoDB" id="100898at2759"/>
<organism evidence="2 3">
    <name type="scientific">Phytophthora megakarya</name>
    <dbReference type="NCBI Taxonomy" id="4795"/>
    <lineage>
        <taxon>Eukaryota</taxon>
        <taxon>Sar</taxon>
        <taxon>Stramenopiles</taxon>
        <taxon>Oomycota</taxon>
        <taxon>Peronosporomycetes</taxon>
        <taxon>Peronosporales</taxon>
        <taxon>Peronosporaceae</taxon>
        <taxon>Phytophthora</taxon>
    </lineage>
</organism>
<feature type="region of interest" description="Disordered" evidence="1">
    <location>
        <begin position="279"/>
        <end position="313"/>
    </location>
</feature>